<keyword evidence="2" id="KW-1185">Reference proteome</keyword>
<dbReference type="AlphaFoldDB" id="A0A1B0A6Y9"/>
<proteinExistence type="predicted"/>
<dbReference type="Proteomes" id="UP000092445">
    <property type="component" value="Unassembled WGS sequence"/>
</dbReference>
<evidence type="ECO:0000313" key="2">
    <source>
        <dbReference type="Proteomes" id="UP000092445"/>
    </source>
</evidence>
<protein>
    <submittedName>
        <fullName evidence="1">Uncharacterized protein</fullName>
    </submittedName>
</protein>
<accession>A0A1B0A6Y9</accession>
<evidence type="ECO:0000313" key="1">
    <source>
        <dbReference type="EnsemblMetazoa" id="GPAI036205-PA"/>
    </source>
</evidence>
<name>A0A1B0A6Y9_GLOPL</name>
<reference evidence="2" key="1">
    <citation type="submission" date="2014-03" db="EMBL/GenBank/DDBJ databases">
        <authorList>
            <person name="Aksoy S."/>
            <person name="Warren W."/>
            <person name="Wilson R.K."/>
        </authorList>
    </citation>
    <scope>NUCLEOTIDE SEQUENCE [LARGE SCALE GENOMIC DNA]</scope>
    <source>
        <strain evidence="2">IAEA</strain>
    </source>
</reference>
<dbReference type="VEuPathDB" id="VectorBase:GPAI036205"/>
<sequence length="443" mass="49746">MVFQLCYCHCHYYCTATIASITAATAVTITTTSASTTIATAAITTATTITVSTANKKTTVFVFYSILLHMKKVYLIKISLGDLILFEDTSNATRSRNSIFGLVEEMKVRAMFEGYLDIRNTLAEEEDVFLDSQTETFASAEKKSKRASRRTAERRSLLIPELSIPKFEPSCEPHVECSETSKMGPLLRFRISVLENSHYPIGSICTYRQKYETESTDEKKCTQKVFVIIFSAVAAVNTVTLAKYLKSDISEHLSEVPKTIVNDRDATVAEHEIGNNFNVQRKRDVKHLNITYLPPQTADFLPSPSIDAKEIRPPFEDMTKQFEKLSHSDLTTEVPAASEQKTEILLKSEENFFADILQDTAILADDGYHYKKPSEAKQKLSVETDTNAEVAHLPAASEVNVDIRETENDSHNFVPFVADTNILRIVECDSYNKLKNLKKNNNA</sequence>
<organism evidence="1 2">
    <name type="scientific">Glossina pallidipes</name>
    <name type="common">Tsetse fly</name>
    <dbReference type="NCBI Taxonomy" id="7398"/>
    <lineage>
        <taxon>Eukaryota</taxon>
        <taxon>Metazoa</taxon>
        <taxon>Ecdysozoa</taxon>
        <taxon>Arthropoda</taxon>
        <taxon>Hexapoda</taxon>
        <taxon>Insecta</taxon>
        <taxon>Pterygota</taxon>
        <taxon>Neoptera</taxon>
        <taxon>Endopterygota</taxon>
        <taxon>Diptera</taxon>
        <taxon>Brachycera</taxon>
        <taxon>Muscomorpha</taxon>
        <taxon>Hippoboscoidea</taxon>
        <taxon>Glossinidae</taxon>
        <taxon>Glossina</taxon>
    </lineage>
</organism>
<reference evidence="1" key="2">
    <citation type="submission" date="2020-05" db="UniProtKB">
        <authorList>
            <consortium name="EnsemblMetazoa"/>
        </authorList>
    </citation>
    <scope>IDENTIFICATION</scope>
    <source>
        <strain evidence="1">IAEA</strain>
    </source>
</reference>
<dbReference type="EnsemblMetazoa" id="GPAI036205-RA">
    <property type="protein sequence ID" value="GPAI036205-PA"/>
    <property type="gene ID" value="GPAI036205"/>
</dbReference>